<accession>A0ABD3AC78</accession>
<evidence type="ECO:0000256" key="1">
    <source>
        <dbReference type="SAM" id="Phobius"/>
    </source>
</evidence>
<dbReference type="AlphaFoldDB" id="A0ABD3AC78"/>
<name>A0ABD3AC78_9GENT</name>
<keyword evidence="1" id="KW-1133">Transmembrane helix</keyword>
<comment type="caution">
    <text evidence="2">The sequence shown here is derived from an EMBL/GenBank/DDBJ whole genome shotgun (WGS) entry which is preliminary data.</text>
</comment>
<evidence type="ECO:0000313" key="3">
    <source>
        <dbReference type="Proteomes" id="UP001630127"/>
    </source>
</evidence>
<reference evidence="2 3" key="1">
    <citation type="submission" date="2024-11" db="EMBL/GenBank/DDBJ databases">
        <title>A near-complete genome assembly of Cinchona calisaya.</title>
        <authorList>
            <person name="Lian D.C."/>
            <person name="Zhao X.W."/>
            <person name="Wei L."/>
        </authorList>
    </citation>
    <scope>NUCLEOTIDE SEQUENCE [LARGE SCALE GENOMIC DNA]</scope>
    <source>
        <tissue evidence="2">Nenye</tissue>
    </source>
</reference>
<keyword evidence="3" id="KW-1185">Reference proteome</keyword>
<keyword evidence="1" id="KW-0812">Transmembrane</keyword>
<keyword evidence="1" id="KW-0472">Membrane</keyword>
<protein>
    <submittedName>
        <fullName evidence="2">Uncharacterized protein</fullName>
    </submittedName>
</protein>
<sequence>MATFTDEFKVSTSTSMGAVQILGKNHGQIVSFISTVGATRPSSPQPKSQPTTADIKTILKVEKINWLRFLYDIPRECGHHAHNPPEGFVTIYFYQLTTGLCFPIYEILLAYYSFFAIFLS</sequence>
<evidence type="ECO:0000313" key="2">
    <source>
        <dbReference type="EMBL" id="KAL3529168.1"/>
    </source>
</evidence>
<proteinExistence type="predicted"/>
<gene>
    <name evidence="2" type="ORF">ACH5RR_008490</name>
</gene>
<feature type="transmembrane region" description="Helical" evidence="1">
    <location>
        <begin position="92"/>
        <end position="119"/>
    </location>
</feature>
<dbReference type="EMBL" id="JBJUIK010000004">
    <property type="protein sequence ID" value="KAL3529168.1"/>
    <property type="molecule type" value="Genomic_DNA"/>
</dbReference>
<organism evidence="2 3">
    <name type="scientific">Cinchona calisaya</name>
    <dbReference type="NCBI Taxonomy" id="153742"/>
    <lineage>
        <taxon>Eukaryota</taxon>
        <taxon>Viridiplantae</taxon>
        <taxon>Streptophyta</taxon>
        <taxon>Embryophyta</taxon>
        <taxon>Tracheophyta</taxon>
        <taxon>Spermatophyta</taxon>
        <taxon>Magnoliopsida</taxon>
        <taxon>eudicotyledons</taxon>
        <taxon>Gunneridae</taxon>
        <taxon>Pentapetalae</taxon>
        <taxon>asterids</taxon>
        <taxon>lamiids</taxon>
        <taxon>Gentianales</taxon>
        <taxon>Rubiaceae</taxon>
        <taxon>Cinchonoideae</taxon>
        <taxon>Cinchoneae</taxon>
        <taxon>Cinchona</taxon>
    </lineage>
</organism>
<dbReference type="Proteomes" id="UP001630127">
    <property type="component" value="Unassembled WGS sequence"/>
</dbReference>